<evidence type="ECO:0000313" key="9">
    <source>
        <dbReference type="EMBL" id="MFD2841147.1"/>
    </source>
</evidence>
<accession>A0ABW5XGA3</accession>
<evidence type="ECO:0000256" key="1">
    <source>
        <dbReference type="ARBA" id="ARBA00000385"/>
    </source>
</evidence>
<dbReference type="InterPro" id="IPR020103">
    <property type="entry name" value="PsdUridine_synth_cat_dom_sf"/>
</dbReference>
<keyword evidence="4 5" id="KW-0413">Isomerase</keyword>
<evidence type="ECO:0000259" key="8">
    <source>
        <dbReference type="Pfam" id="PF16198"/>
    </source>
</evidence>
<protein>
    <recommendedName>
        <fullName evidence="5">tRNA pseudouridine synthase B</fullName>
        <ecNumber evidence="5">5.4.99.25</ecNumber>
    </recommendedName>
    <alternativeName>
        <fullName evidence="5">tRNA pseudouridine(55) synthase</fullName>
        <shortName evidence="5">Psi55 synthase</shortName>
    </alternativeName>
    <alternativeName>
        <fullName evidence="5">tRNA pseudouridylate synthase</fullName>
    </alternativeName>
    <alternativeName>
        <fullName evidence="5">tRNA-uridine isomerase</fullName>
    </alternativeName>
</protein>
<dbReference type="InterPro" id="IPR014780">
    <property type="entry name" value="tRNA_psdUridine_synth_TruB"/>
</dbReference>
<sequence>MTSSRNTVRRHSAPDGIVVVDKPQGWTSHDVVSKMRGLAATRKVGHAGTLDPMATGVLVIGIGKATKLLHYIVGADKDYDTTIRLGFSTDTEDAEGTSLSETSSAPQRLELEDLQRAADTLTGDIMQVPSAVSAIKIDGKRAYDRVRSGEDVVIPARPVHVSRFHITGIEKASSQYGDVWDVHASVTVSSGTYVRALGRDLARALGTEGHLTMLRRTRVGGYSIDTAAPLEALQQQVEQHQVIDVLPLAQAASASFPVRHLSEDEVIALGYGKRLSPQHQSLEDVEESTASEVTQLYAGASSHGELIALLKDDGRKAQPVVVFAPRQ</sequence>
<evidence type="ECO:0000259" key="7">
    <source>
        <dbReference type="Pfam" id="PF09142"/>
    </source>
</evidence>
<dbReference type="InterPro" id="IPR015947">
    <property type="entry name" value="PUA-like_sf"/>
</dbReference>
<feature type="domain" description="tRNA pseudouridylate synthase B C-terminal" evidence="8">
    <location>
        <begin position="195"/>
        <end position="238"/>
    </location>
</feature>
<evidence type="ECO:0000256" key="5">
    <source>
        <dbReference type="HAMAP-Rule" id="MF_01080"/>
    </source>
</evidence>
<name>A0ABW5XGA3_9MICO</name>
<proteinExistence type="inferred from homology"/>
<reference evidence="10" key="1">
    <citation type="journal article" date="2019" name="Int. J. Syst. Evol. Microbiol.">
        <title>The Global Catalogue of Microorganisms (GCM) 10K type strain sequencing project: providing services to taxonomists for standard genome sequencing and annotation.</title>
        <authorList>
            <consortium name="The Broad Institute Genomics Platform"/>
            <consortium name="The Broad Institute Genome Sequencing Center for Infectious Disease"/>
            <person name="Wu L."/>
            <person name="Ma J."/>
        </authorList>
    </citation>
    <scope>NUCLEOTIDE SEQUENCE [LARGE SCALE GENOMIC DNA]</scope>
    <source>
        <strain evidence="10">KCTC 33576</strain>
    </source>
</reference>
<dbReference type="Pfam" id="PF01509">
    <property type="entry name" value="TruB_N"/>
    <property type="match status" value="1"/>
</dbReference>
<evidence type="ECO:0000259" key="6">
    <source>
        <dbReference type="Pfam" id="PF01509"/>
    </source>
</evidence>
<organism evidence="9 10">
    <name type="scientific">Populibacterium corticicola</name>
    <dbReference type="NCBI Taxonomy" id="1812826"/>
    <lineage>
        <taxon>Bacteria</taxon>
        <taxon>Bacillati</taxon>
        <taxon>Actinomycetota</taxon>
        <taxon>Actinomycetes</taxon>
        <taxon>Micrococcales</taxon>
        <taxon>Jonesiaceae</taxon>
        <taxon>Populibacterium</taxon>
    </lineage>
</organism>
<feature type="active site" description="Nucleophile" evidence="5">
    <location>
        <position position="51"/>
    </location>
</feature>
<dbReference type="InterPro" id="IPR015225">
    <property type="entry name" value="tRNA_psdUridine_synth_fam2_C"/>
</dbReference>
<feature type="domain" description="Pseudouridine synthase II N-terminal" evidence="6">
    <location>
        <begin position="38"/>
        <end position="194"/>
    </location>
</feature>
<dbReference type="SUPFAM" id="SSF55120">
    <property type="entry name" value="Pseudouridine synthase"/>
    <property type="match status" value="1"/>
</dbReference>
<keyword evidence="10" id="KW-1185">Reference proteome</keyword>
<dbReference type="NCBIfam" id="TIGR00431">
    <property type="entry name" value="TruB"/>
    <property type="match status" value="1"/>
</dbReference>
<dbReference type="Gene3D" id="3.30.2350.10">
    <property type="entry name" value="Pseudouridine synthase"/>
    <property type="match status" value="1"/>
</dbReference>
<comment type="caution">
    <text evidence="9">The sequence shown here is derived from an EMBL/GenBank/DDBJ whole genome shotgun (WGS) entry which is preliminary data.</text>
</comment>
<dbReference type="GO" id="GO:0160148">
    <property type="term" value="F:tRNA pseudouridine(55) synthase activity"/>
    <property type="evidence" value="ECO:0007669"/>
    <property type="project" value="UniProtKB-EC"/>
</dbReference>
<dbReference type="EMBL" id="JBHUOP010000004">
    <property type="protein sequence ID" value="MFD2841147.1"/>
    <property type="molecule type" value="Genomic_DNA"/>
</dbReference>
<feature type="domain" description="tRNA pseudouridine synthase II TruB subfamily 2 C-terminal" evidence="7">
    <location>
        <begin position="256"/>
        <end position="323"/>
    </location>
</feature>
<dbReference type="InterPro" id="IPR032819">
    <property type="entry name" value="TruB_C"/>
</dbReference>
<gene>
    <name evidence="5 9" type="primary">truB</name>
    <name evidence="9" type="ORF">ACFSYH_11300</name>
</gene>
<dbReference type="SUPFAM" id="SSF88697">
    <property type="entry name" value="PUA domain-like"/>
    <property type="match status" value="1"/>
</dbReference>
<dbReference type="HAMAP" id="MF_01080">
    <property type="entry name" value="TruB_bact"/>
    <property type="match status" value="1"/>
</dbReference>
<dbReference type="PANTHER" id="PTHR13767">
    <property type="entry name" value="TRNA-PSEUDOURIDINE SYNTHASE"/>
    <property type="match status" value="1"/>
</dbReference>
<comment type="catalytic activity">
    <reaction evidence="1 5">
        <text>uridine(55) in tRNA = pseudouridine(55) in tRNA</text>
        <dbReference type="Rhea" id="RHEA:42532"/>
        <dbReference type="Rhea" id="RHEA-COMP:10101"/>
        <dbReference type="Rhea" id="RHEA-COMP:10102"/>
        <dbReference type="ChEBI" id="CHEBI:65314"/>
        <dbReference type="ChEBI" id="CHEBI:65315"/>
        <dbReference type="EC" id="5.4.99.25"/>
    </reaction>
</comment>
<dbReference type="EC" id="5.4.99.25" evidence="5"/>
<dbReference type="CDD" id="cd02573">
    <property type="entry name" value="PseudoU_synth_EcTruB"/>
    <property type="match status" value="1"/>
</dbReference>
<evidence type="ECO:0000256" key="3">
    <source>
        <dbReference type="ARBA" id="ARBA00022694"/>
    </source>
</evidence>
<dbReference type="Pfam" id="PF09142">
    <property type="entry name" value="TruB_C"/>
    <property type="match status" value="1"/>
</dbReference>
<dbReference type="RefSeq" id="WP_377467067.1">
    <property type="nucleotide sequence ID" value="NZ_JBHUOP010000004.1"/>
</dbReference>
<dbReference type="Pfam" id="PF16198">
    <property type="entry name" value="TruB_C_2"/>
    <property type="match status" value="1"/>
</dbReference>
<dbReference type="Proteomes" id="UP001597391">
    <property type="component" value="Unassembled WGS sequence"/>
</dbReference>
<comment type="function">
    <text evidence="5">Responsible for synthesis of pseudouridine from uracil-55 in the psi GC loop of transfer RNAs.</text>
</comment>
<dbReference type="PANTHER" id="PTHR13767:SF2">
    <property type="entry name" value="PSEUDOURIDYLATE SYNTHASE TRUB1"/>
    <property type="match status" value="1"/>
</dbReference>
<evidence type="ECO:0000256" key="4">
    <source>
        <dbReference type="ARBA" id="ARBA00023235"/>
    </source>
</evidence>
<evidence type="ECO:0000313" key="10">
    <source>
        <dbReference type="Proteomes" id="UP001597391"/>
    </source>
</evidence>
<dbReference type="InterPro" id="IPR002501">
    <property type="entry name" value="PsdUridine_synth_N"/>
</dbReference>
<dbReference type="InterPro" id="IPR036974">
    <property type="entry name" value="PUA_sf"/>
</dbReference>
<evidence type="ECO:0000256" key="2">
    <source>
        <dbReference type="ARBA" id="ARBA00005642"/>
    </source>
</evidence>
<comment type="similarity">
    <text evidence="2 5">Belongs to the pseudouridine synthase TruB family. Type 1 subfamily.</text>
</comment>
<dbReference type="Gene3D" id="2.30.130.10">
    <property type="entry name" value="PUA domain"/>
    <property type="match status" value="1"/>
</dbReference>
<keyword evidence="3 5" id="KW-0819">tRNA processing</keyword>